<keyword evidence="3" id="KW-1185">Reference proteome</keyword>
<dbReference type="InParanoid" id="A0A6P8IXP6"/>
<sequence length="172" mass="19268">MEANTKYDRLQDDQNQPVMTQPGVANPPPYSGPEYPQQGYPAQGYPPQGYPSQPAGVSHTTTNVVVVNQQPTFIVQGKRDWHSGMCACFDDMGSCCCAIWCPMCLLYEITQKMGEDCCFCLCCPLEAMFGLRVQLRTEQNIQGSLCNDYCSIIWCQSCVLCQMSRELKHLGR</sequence>
<accession>A0A6P8IXP6</accession>
<dbReference type="GeneID" id="116306057"/>
<dbReference type="RefSeq" id="XP_031571949.1">
    <property type="nucleotide sequence ID" value="XM_031716089.1"/>
</dbReference>
<evidence type="ECO:0000313" key="4">
    <source>
        <dbReference type="RefSeq" id="XP_031571949.1"/>
    </source>
</evidence>
<proteinExistence type="inferred from homology"/>
<feature type="compositionally biased region" description="Basic and acidic residues" evidence="2">
    <location>
        <begin position="1"/>
        <end position="12"/>
    </location>
</feature>
<reference evidence="4" key="1">
    <citation type="submission" date="2025-08" db="UniProtKB">
        <authorList>
            <consortium name="RefSeq"/>
        </authorList>
    </citation>
    <scope>IDENTIFICATION</scope>
    <source>
        <tissue evidence="4">Tentacle</tissue>
    </source>
</reference>
<dbReference type="KEGG" id="aten:116306057"/>
<dbReference type="PANTHER" id="PTHR15907">
    <property type="entry name" value="DUF614 FAMILY PROTEIN-RELATED"/>
    <property type="match status" value="1"/>
</dbReference>
<feature type="compositionally biased region" description="Low complexity" evidence="2">
    <location>
        <begin position="32"/>
        <end position="46"/>
    </location>
</feature>
<dbReference type="NCBIfam" id="TIGR01571">
    <property type="entry name" value="A_thal_Cys_rich"/>
    <property type="match status" value="1"/>
</dbReference>
<feature type="region of interest" description="Disordered" evidence="2">
    <location>
        <begin position="1"/>
        <end position="46"/>
    </location>
</feature>
<dbReference type="Pfam" id="PF04749">
    <property type="entry name" value="PLAC8"/>
    <property type="match status" value="1"/>
</dbReference>
<dbReference type="InterPro" id="IPR006461">
    <property type="entry name" value="PLAC_motif_containing"/>
</dbReference>
<dbReference type="FunCoup" id="A0A6P8IXP6">
    <property type="interactions" value="4"/>
</dbReference>
<dbReference type="AlphaFoldDB" id="A0A6P8IXP6"/>
<dbReference type="OrthoDB" id="5989075at2759"/>
<evidence type="ECO:0000256" key="1">
    <source>
        <dbReference type="ARBA" id="ARBA00009024"/>
    </source>
</evidence>
<evidence type="ECO:0000313" key="3">
    <source>
        <dbReference type="Proteomes" id="UP000515163"/>
    </source>
</evidence>
<name>A0A6P8IXP6_ACTTE</name>
<protein>
    <submittedName>
        <fullName evidence="4">Cornifelin homolog</fullName>
    </submittedName>
</protein>
<gene>
    <name evidence="4" type="primary">LOC116306057</name>
</gene>
<dbReference type="Proteomes" id="UP000515163">
    <property type="component" value="Unplaced"/>
</dbReference>
<organism evidence="3 4">
    <name type="scientific">Actinia tenebrosa</name>
    <name type="common">Australian red waratah sea anemone</name>
    <dbReference type="NCBI Taxonomy" id="6105"/>
    <lineage>
        <taxon>Eukaryota</taxon>
        <taxon>Metazoa</taxon>
        <taxon>Cnidaria</taxon>
        <taxon>Anthozoa</taxon>
        <taxon>Hexacorallia</taxon>
        <taxon>Actiniaria</taxon>
        <taxon>Actiniidae</taxon>
        <taxon>Actinia</taxon>
    </lineage>
</organism>
<evidence type="ECO:0000256" key="2">
    <source>
        <dbReference type="SAM" id="MobiDB-lite"/>
    </source>
</evidence>
<comment type="similarity">
    <text evidence="1">Belongs to the cornifelin family.</text>
</comment>